<organism evidence="3 4">
    <name type="scientific">Frankia torreyi</name>
    <dbReference type="NCBI Taxonomy" id="1856"/>
    <lineage>
        <taxon>Bacteria</taxon>
        <taxon>Bacillati</taxon>
        <taxon>Actinomycetota</taxon>
        <taxon>Actinomycetes</taxon>
        <taxon>Frankiales</taxon>
        <taxon>Frankiaceae</taxon>
        <taxon>Frankia</taxon>
    </lineage>
</organism>
<name>A0A0D8BDK0_9ACTN</name>
<dbReference type="Proteomes" id="UP000032545">
    <property type="component" value="Unassembled WGS sequence"/>
</dbReference>
<dbReference type="EMBL" id="JYFN01000027">
    <property type="protein sequence ID" value="KJE22145.1"/>
    <property type="molecule type" value="Genomic_DNA"/>
</dbReference>
<evidence type="ECO:0000313" key="4">
    <source>
        <dbReference type="Proteomes" id="UP000032545"/>
    </source>
</evidence>
<dbReference type="InterPro" id="IPR001932">
    <property type="entry name" value="PPM-type_phosphatase-like_dom"/>
</dbReference>
<feature type="compositionally biased region" description="Polar residues" evidence="1">
    <location>
        <begin position="264"/>
        <end position="274"/>
    </location>
</feature>
<evidence type="ECO:0000256" key="1">
    <source>
        <dbReference type="SAM" id="MobiDB-lite"/>
    </source>
</evidence>
<evidence type="ECO:0000259" key="2">
    <source>
        <dbReference type="Pfam" id="PF13672"/>
    </source>
</evidence>
<feature type="region of interest" description="Disordered" evidence="1">
    <location>
        <begin position="256"/>
        <end position="328"/>
    </location>
</feature>
<dbReference type="InterPro" id="IPR036457">
    <property type="entry name" value="PPM-type-like_dom_sf"/>
</dbReference>
<feature type="domain" description="PPM-type phosphatase" evidence="2">
    <location>
        <begin position="18"/>
        <end position="233"/>
    </location>
</feature>
<proteinExistence type="predicted"/>
<comment type="caution">
    <text evidence="3">The sequence shown here is derived from an EMBL/GenBank/DDBJ whole genome shotgun (WGS) entry which is preliminary data.</text>
</comment>
<sequence>MPPEQQADYWIVRGASVVGHSHLEEDLGCDDAYAYGTNGTFVVAAVADGAGSVTGTSAWGSFVACTSVVQDALTPEFTRAFDAASTEEARDLIRGLFASALGRITAQARSMELPRSRLSTTLAVAIARPDLAVFAQIGDGIIAVEAGGEVRTILAEEKEEYANTTWFVQSPGAFRTAYRSAVVGDVAAFALSTDGMSYKITHASNGTAYVPFFQTSWRNVREGRGNDQLATMMRDIVEDQTGDDKTLVLATTGRAALASPPPAGSTTTVASSWPPSDPTAWRPARPADGPAVDTPTEPDTTALTVRAPTTGKPERSDSVVAGTGTGRKAKTVPNGAWRMHLILRKLVTPWRT</sequence>
<dbReference type="SUPFAM" id="SSF81606">
    <property type="entry name" value="PP2C-like"/>
    <property type="match status" value="1"/>
</dbReference>
<keyword evidence="4" id="KW-1185">Reference proteome</keyword>
<reference evidence="4" key="1">
    <citation type="submission" date="2015-02" db="EMBL/GenBank/DDBJ databases">
        <title>Draft Genome of Frankia sp. CpI1-S.</title>
        <authorList>
            <person name="Oshone R.T."/>
            <person name="Ngom M."/>
            <person name="Ghodhbane-Gtari F."/>
            <person name="Gtari M."/>
            <person name="Morris K."/>
            <person name="Thomas K."/>
            <person name="Sen A."/>
            <person name="Tisa L.S."/>
        </authorList>
    </citation>
    <scope>NUCLEOTIDE SEQUENCE [LARGE SCALE GENOMIC DNA]</scope>
    <source>
        <strain evidence="4">CpI1-S</strain>
    </source>
</reference>
<evidence type="ECO:0000313" key="3">
    <source>
        <dbReference type="EMBL" id="KJE22145.1"/>
    </source>
</evidence>
<dbReference type="Gene3D" id="3.60.40.10">
    <property type="entry name" value="PPM-type phosphatase domain"/>
    <property type="match status" value="1"/>
</dbReference>
<dbReference type="Pfam" id="PF13672">
    <property type="entry name" value="PP2C_2"/>
    <property type="match status" value="1"/>
</dbReference>
<dbReference type="PATRIC" id="fig|1502723.3.peg.3026"/>
<accession>A0A0D8BDK0</accession>
<reference evidence="3 4" key="2">
    <citation type="journal article" date="2016" name="Genome Announc.">
        <title>Permanent Draft Genome Sequences for Two Variants of Frankia sp. Strain CpI1, the First Frankia Strain Isolated from Root Nodules of Comptonia peregrina.</title>
        <authorList>
            <person name="Oshone R."/>
            <person name="Hurst S.G.IV."/>
            <person name="Abebe-Akele F."/>
            <person name="Simpson S."/>
            <person name="Morris K."/>
            <person name="Thomas W.K."/>
            <person name="Tisa L.S."/>
        </authorList>
    </citation>
    <scope>NUCLEOTIDE SEQUENCE [LARGE SCALE GENOMIC DNA]</scope>
    <source>
        <strain evidence="4">CpI1-S</strain>
    </source>
</reference>
<gene>
    <name evidence="3" type="ORF">FF36_03577</name>
</gene>
<dbReference type="AlphaFoldDB" id="A0A0D8BDK0"/>
<protein>
    <submittedName>
        <fullName evidence="3">Protein phosphatase 2C</fullName>
    </submittedName>
</protein>